<feature type="non-terminal residue" evidence="1">
    <location>
        <position position="165"/>
    </location>
</feature>
<sequence length="165" mass="18259">LFVLPGYVSCKSTIDEGFLTCRLSLVVSLQDRGLPDLFSLAGLVVSCKSTRLRIVIEVCLTCRLVVSCLPDLLVVSCKSTRLRLVVSCKSTRLRSARPVSCKSTRSRLAVSWKSTGSRLVLEVYRIEVCLTCRLVVSCKSTRLRLVVSCKSTRLRLIVSCKSTIL</sequence>
<name>A0AAD8A818_DIPPU</name>
<organism evidence="1 2">
    <name type="scientific">Diploptera punctata</name>
    <name type="common">Pacific beetle cockroach</name>
    <dbReference type="NCBI Taxonomy" id="6984"/>
    <lineage>
        <taxon>Eukaryota</taxon>
        <taxon>Metazoa</taxon>
        <taxon>Ecdysozoa</taxon>
        <taxon>Arthropoda</taxon>
        <taxon>Hexapoda</taxon>
        <taxon>Insecta</taxon>
        <taxon>Pterygota</taxon>
        <taxon>Neoptera</taxon>
        <taxon>Polyneoptera</taxon>
        <taxon>Dictyoptera</taxon>
        <taxon>Blattodea</taxon>
        <taxon>Blaberoidea</taxon>
        <taxon>Blaberidae</taxon>
        <taxon>Diplopterinae</taxon>
        <taxon>Diploptera</taxon>
    </lineage>
</organism>
<reference evidence="1" key="1">
    <citation type="journal article" date="2023" name="IScience">
        <title>Live-bearing cockroach genome reveals convergent evolutionary mechanisms linked to viviparity in insects and beyond.</title>
        <authorList>
            <person name="Fouks B."/>
            <person name="Harrison M.C."/>
            <person name="Mikhailova A.A."/>
            <person name="Marchal E."/>
            <person name="English S."/>
            <person name="Carruthers M."/>
            <person name="Jennings E.C."/>
            <person name="Chiamaka E.L."/>
            <person name="Frigard R.A."/>
            <person name="Pippel M."/>
            <person name="Attardo G.M."/>
            <person name="Benoit J.B."/>
            <person name="Bornberg-Bauer E."/>
            <person name="Tobe S.S."/>
        </authorList>
    </citation>
    <scope>NUCLEOTIDE SEQUENCE</scope>
    <source>
        <strain evidence="1">Stay&amp;Tobe</strain>
    </source>
</reference>
<accession>A0AAD8A818</accession>
<dbReference type="EMBL" id="JASPKZ010003073">
    <property type="protein sequence ID" value="KAJ9594078.1"/>
    <property type="molecule type" value="Genomic_DNA"/>
</dbReference>
<protein>
    <submittedName>
        <fullName evidence="1">Uncharacterized protein</fullName>
    </submittedName>
</protein>
<feature type="non-terminal residue" evidence="1">
    <location>
        <position position="1"/>
    </location>
</feature>
<dbReference type="Proteomes" id="UP001233999">
    <property type="component" value="Unassembled WGS sequence"/>
</dbReference>
<proteinExistence type="predicted"/>
<gene>
    <name evidence="1" type="ORF">L9F63_014490</name>
</gene>
<comment type="caution">
    <text evidence="1">The sequence shown here is derived from an EMBL/GenBank/DDBJ whole genome shotgun (WGS) entry which is preliminary data.</text>
</comment>
<evidence type="ECO:0000313" key="2">
    <source>
        <dbReference type="Proteomes" id="UP001233999"/>
    </source>
</evidence>
<evidence type="ECO:0000313" key="1">
    <source>
        <dbReference type="EMBL" id="KAJ9594078.1"/>
    </source>
</evidence>
<keyword evidence="2" id="KW-1185">Reference proteome</keyword>
<dbReference type="AlphaFoldDB" id="A0AAD8A818"/>
<reference evidence="1" key="2">
    <citation type="submission" date="2023-05" db="EMBL/GenBank/DDBJ databases">
        <authorList>
            <person name="Fouks B."/>
        </authorList>
    </citation>
    <scope>NUCLEOTIDE SEQUENCE</scope>
    <source>
        <strain evidence="1">Stay&amp;Tobe</strain>
        <tissue evidence="1">Testes</tissue>
    </source>
</reference>